<protein>
    <submittedName>
        <fullName evidence="1">Uncharacterized protein</fullName>
    </submittedName>
</protein>
<gene>
    <name evidence="1" type="ORF">RCOM_1686490</name>
</gene>
<sequence length="70" mass="7454">MASTGTEPAVLEMPVYGYCSMQHLLQTLIMASTSAEPAGDRDASLWILFYATPSPDVAPSISNNLTCVCN</sequence>
<proteinExistence type="predicted"/>
<name>B9RCA8_RICCO</name>
<evidence type="ECO:0000313" key="2">
    <source>
        <dbReference type="Proteomes" id="UP000008311"/>
    </source>
</evidence>
<evidence type="ECO:0000313" key="1">
    <source>
        <dbReference type="EMBL" id="EEF51179.1"/>
    </source>
</evidence>
<dbReference type="EMBL" id="EQ973774">
    <property type="protein sequence ID" value="EEF51179.1"/>
    <property type="molecule type" value="Genomic_DNA"/>
</dbReference>
<dbReference type="AlphaFoldDB" id="B9RCA8"/>
<keyword evidence="2" id="KW-1185">Reference proteome</keyword>
<dbReference type="InParanoid" id="B9RCA8"/>
<dbReference type="Proteomes" id="UP000008311">
    <property type="component" value="Unassembled WGS sequence"/>
</dbReference>
<organism evidence="1 2">
    <name type="scientific">Ricinus communis</name>
    <name type="common">Castor bean</name>
    <dbReference type="NCBI Taxonomy" id="3988"/>
    <lineage>
        <taxon>Eukaryota</taxon>
        <taxon>Viridiplantae</taxon>
        <taxon>Streptophyta</taxon>
        <taxon>Embryophyta</taxon>
        <taxon>Tracheophyta</taxon>
        <taxon>Spermatophyta</taxon>
        <taxon>Magnoliopsida</taxon>
        <taxon>eudicotyledons</taxon>
        <taxon>Gunneridae</taxon>
        <taxon>Pentapetalae</taxon>
        <taxon>rosids</taxon>
        <taxon>fabids</taxon>
        <taxon>Malpighiales</taxon>
        <taxon>Euphorbiaceae</taxon>
        <taxon>Acalyphoideae</taxon>
        <taxon>Acalypheae</taxon>
        <taxon>Ricinus</taxon>
    </lineage>
</organism>
<reference evidence="2" key="1">
    <citation type="journal article" date="2010" name="Nat. Biotechnol.">
        <title>Draft genome sequence of the oilseed species Ricinus communis.</title>
        <authorList>
            <person name="Chan A.P."/>
            <person name="Crabtree J."/>
            <person name="Zhao Q."/>
            <person name="Lorenzi H."/>
            <person name="Orvis J."/>
            <person name="Puiu D."/>
            <person name="Melake-Berhan A."/>
            <person name="Jones K.M."/>
            <person name="Redman J."/>
            <person name="Chen G."/>
            <person name="Cahoon E.B."/>
            <person name="Gedil M."/>
            <person name="Stanke M."/>
            <person name="Haas B.J."/>
            <person name="Wortman J.R."/>
            <person name="Fraser-Liggett C.M."/>
            <person name="Ravel J."/>
            <person name="Rabinowicz P.D."/>
        </authorList>
    </citation>
    <scope>NUCLEOTIDE SEQUENCE [LARGE SCALE GENOMIC DNA]</scope>
    <source>
        <strain evidence="2">cv. Hale</strain>
    </source>
</reference>
<accession>B9RCA8</accession>